<feature type="compositionally biased region" description="Acidic residues" evidence="1">
    <location>
        <begin position="280"/>
        <end position="294"/>
    </location>
</feature>
<dbReference type="EMBL" id="NBNE01005157">
    <property type="protein sequence ID" value="OWZ04081.1"/>
    <property type="molecule type" value="Genomic_DNA"/>
</dbReference>
<accession>A0A225VEW0</accession>
<organism evidence="2 3">
    <name type="scientific">Phytophthora megakarya</name>
    <dbReference type="NCBI Taxonomy" id="4795"/>
    <lineage>
        <taxon>Eukaryota</taxon>
        <taxon>Sar</taxon>
        <taxon>Stramenopiles</taxon>
        <taxon>Oomycota</taxon>
        <taxon>Peronosporomycetes</taxon>
        <taxon>Peronosporales</taxon>
        <taxon>Peronosporaceae</taxon>
        <taxon>Phytophthora</taxon>
    </lineage>
</organism>
<dbReference type="AlphaFoldDB" id="A0A225VEW0"/>
<evidence type="ECO:0000256" key="1">
    <source>
        <dbReference type="SAM" id="MobiDB-lite"/>
    </source>
</evidence>
<feature type="compositionally biased region" description="Acidic residues" evidence="1">
    <location>
        <begin position="303"/>
        <end position="317"/>
    </location>
</feature>
<gene>
    <name evidence="2" type="ORF">PHMEG_00024081</name>
</gene>
<feature type="region of interest" description="Disordered" evidence="1">
    <location>
        <begin position="1"/>
        <end position="146"/>
    </location>
</feature>
<comment type="caution">
    <text evidence="2">The sequence shown here is derived from an EMBL/GenBank/DDBJ whole genome shotgun (WGS) entry which is preliminary data.</text>
</comment>
<evidence type="ECO:0000313" key="3">
    <source>
        <dbReference type="Proteomes" id="UP000198211"/>
    </source>
</evidence>
<evidence type="ECO:0000313" key="2">
    <source>
        <dbReference type="EMBL" id="OWZ04081.1"/>
    </source>
</evidence>
<feature type="region of interest" description="Disordered" evidence="1">
    <location>
        <begin position="263"/>
        <end position="324"/>
    </location>
</feature>
<proteinExistence type="predicted"/>
<feature type="compositionally biased region" description="Basic and acidic residues" evidence="1">
    <location>
        <begin position="116"/>
        <end position="131"/>
    </location>
</feature>
<name>A0A225VEW0_9STRA</name>
<protein>
    <recommendedName>
        <fullName evidence="4">Eukaryotic/viral aspartic protease</fullName>
    </recommendedName>
</protein>
<reference evidence="3" key="1">
    <citation type="submission" date="2017-03" db="EMBL/GenBank/DDBJ databases">
        <title>Phytopthora megakarya and P. palmivora, two closely related causual agents of cacao black pod achieved similar genome size and gene model numbers by different mechanisms.</title>
        <authorList>
            <person name="Ali S."/>
            <person name="Shao J."/>
            <person name="Larry D.J."/>
            <person name="Kronmiller B."/>
            <person name="Shen D."/>
            <person name="Strem M.D."/>
            <person name="Melnick R.L."/>
            <person name="Guiltinan M.J."/>
            <person name="Tyler B.M."/>
            <person name="Meinhardt L.W."/>
            <person name="Bailey B.A."/>
        </authorList>
    </citation>
    <scope>NUCLEOTIDE SEQUENCE [LARGE SCALE GENOMIC DNA]</scope>
    <source>
        <strain evidence="3">zdho120</strain>
    </source>
</reference>
<keyword evidence="3" id="KW-1185">Reference proteome</keyword>
<evidence type="ECO:0008006" key="4">
    <source>
        <dbReference type="Google" id="ProtNLM"/>
    </source>
</evidence>
<sequence>MVKPKRTQKEGREGDGQEVEGLRRSRRVDGQEPEEQKPLEVIEKEAKALRKAKREAREAEKAAAAAQPVVEPAAEGRPCGGVNLVESPTSEEKEVVPEPTPSVEVVEILTEDSDSEEKAPVKTEPIEHLESRTSTSKQWRKPTWRSQFGDGNISSGRVTPLSPAYAWPASTPDYTAWLEAAKTTSDFLTQQATLGSQDAMWIADLNSTRLGFGTAQDLLGVQILTAFCEARQYAALLQTLLFEAGFPFDAVIPEWFRTRASKISADQSHPKKAKEQSDPPPDDPDDSEPSDSDNDASRGGDSDSSDAEGFSSEEEDIGMTTTTTTAEGTTIWNCRPYIGYTNLEKFDEKASRDNRVNWWERFSDMASHGSWSDAMKIRQFRSRMSTAIRDWFTQLPTSTRHDWKQMSRRFRKLYIGTTGSYSERYFTMKVTDHPIAVLLSAECGCSQG</sequence>
<dbReference type="Proteomes" id="UP000198211">
    <property type="component" value="Unassembled WGS sequence"/>
</dbReference>
<feature type="compositionally biased region" description="Basic and acidic residues" evidence="1">
    <location>
        <begin position="7"/>
        <end position="48"/>
    </location>
</feature>